<dbReference type="Pfam" id="PF07690">
    <property type="entry name" value="MFS_1"/>
    <property type="match status" value="1"/>
</dbReference>
<dbReference type="Proteomes" id="UP001176521">
    <property type="component" value="Unassembled WGS sequence"/>
</dbReference>
<accession>A0AAN6G9I2</accession>
<feature type="transmembrane region" description="Helical" evidence="6">
    <location>
        <begin position="579"/>
        <end position="598"/>
    </location>
</feature>
<dbReference type="PANTHER" id="PTHR23507:SF1">
    <property type="entry name" value="FI18259P1-RELATED"/>
    <property type="match status" value="1"/>
</dbReference>
<evidence type="ECO:0000313" key="7">
    <source>
        <dbReference type="EMBL" id="KAK0528649.1"/>
    </source>
</evidence>
<feature type="region of interest" description="Disordered" evidence="5">
    <location>
        <begin position="1"/>
        <end position="32"/>
    </location>
</feature>
<feature type="transmembrane region" description="Helical" evidence="6">
    <location>
        <begin position="257"/>
        <end position="278"/>
    </location>
</feature>
<evidence type="ECO:0000256" key="3">
    <source>
        <dbReference type="ARBA" id="ARBA00022989"/>
    </source>
</evidence>
<feature type="transmembrane region" description="Helical" evidence="6">
    <location>
        <begin position="132"/>
        <end position="151"/>
    </location>
</feature>
<evidence type="ECO:0000256" key="5">
    <source>
        <dbReference type="SAM" id="MobiDB-lite"/>
    </source>
</evidence>
<keyword evidence="2 6" id="KW-0812">Transmembrane</keyword>
<dbReference type="InterPro" id="IPR036259">
    <property type="entry name" value="MFS_trans_sf"/>
</dbReference>
<dbReference type="PANTHER" id="PTHR23507">
    <property type="entry name" value="ZGC:174356"/>
    <property type="match status" value="1"/>
</dbReference>
<dbReference type="SUPFAM" id="SSF103473">
    <property type="entry name" value="MFS general substrate transporter"/>
    <property type="match status" value="1"/>
</dbReference>
<dbReference type="GO" id="GO:0022857">
    <property type="term" value="F:transmembrane transporter activity"/>
    <property type="evidence" value="ECO:0007669"/>
    <property type="project" value="InterPro"/>
</dbReference>
<dbReference type="AlphaFoldDB" id="A0AAN6G9I2"/>
<evidence type="ECO:0000256" key="2">
    <source>
        <dbReference type="ARBA" id="ARBA00022692"/>
    </source>
</evidence>
<dbReference type="InterPro" id="IPR011701">
    <property type="entry name" value="MFS"/>
</dbReference>
<evidence type="ECO:0000313" key="8">
    <source>
        <dbReference type="Proteomes" id="UP001176521"/>
    </source>
</evidence>
<feature type="transmembrane region" description="Helical" evidence="6">
    <location>
        <begin position="388"/>
        <end position="408"/>
    </location>
</feature>
<name>A0AAN6G9I2_9BASI</name>
<sequence length="604" mass="64651">MSSDERQPLIASSSQSSLDASGAKKLSEGLQPRRGSRFPLPLRIAVVKLIADLTLQAAGAVLLDVLRAWNCAAMYEQNPQNALWNEPNACRSPEVEMVFATWFKYVQVGGSLLSALMIPFYGRLLRYGRKPVLVFVLLAATISPTLPALLLPFSPPVSDDKSFISASAVKVVFSACTVIVGLCSTDLLPTLVLRTMMVDISSPSDRTKNFTLMHTALLLGGIIGPGLGAIVSLAPQAEREASPEAPKFVQGMPTPRRGVYLMTLAFYLFGVLFTIFFIPETKPAETTRVEEEENEGAVEQQSGGRAARVAGVMKSTLASLNVLLPTRTDPSVEPTSTRVESMRGKLDWRVTKVAASWGLFLFSTLTFGVFAVFLGFRWKVTGGQLSTLLTGLNIIRALGLIFALPHIVKALERTTRRPAELQGLTLEELKAMDRAFKQDEQAQDGPVSGVETNEAEGEDHARDRAKTKSALLRWRTTIDLRLTRIGLGADAAAWALITLAAASGSPALAVTSLAGAGLCLVAAPVVIPAFSAAAVSIVGIVHSPESVPSWLAALSLLEGLSGFVAPLISFTIYQLTLSTIPWLIFLLTAGTLTIALLLTSSVHA</sequence>
<feature type="transmembrane region" description="Helical" evidence="6">
    <location>
        <begin position="550"/>
        <end position="573"/>
    </location>
</feature>
<proteinExistence type="predicted"/>
<keyword evidence="3 6" id="KW-1133">Transmembrane helix</keyword>
<keyword evidence="4 6" id="KW-0472">Membrane</keyword>
<dbReference type="GO" id="GO:0016020">
    <property type="term" value="C:membrane"/>
    <property type="evidence" value="ECO:0007669"/>
    <property type="project" value="UniProtKB-SubCell"/>
</dbReference>
<evidence type="ECO:0000256" key="6">
    <source>
        <dbReference type="SAM" id="Phobius"/>
    </source>
</evidence>
<protein>
    <submittedName>
        <fullName evidence="7">Uncharacterized protein</fullName>
    </submittedName>
</protein>
<feature type="transmembrane region" description="Helical" evidence="6">
    <location>
        <begin position="171"/>
        <end position="193"/>
    </location>
</feature>
<feature type="compositionally biased region" description="Low complexity" evidence="5">
    <location>
        <begin position="11"/>
        <end position="23"/>
    </location>
</feature>
<feature type="transmembrane region" description="Helical" evidence="6">
    <location>
        <begin position="482"/>
        <end position="502"/>
    </location>
</feature>
<feature type="transmembrane region" description="Helical" evidence="6">
    <location>
        <begin position="514"/>
        <end position="538"/>
    </location>
</feature>
<evidence type="ECO:0000256" key="1">
    <source>
        <dbReference type="ARBA" id="ARBA00004141"/>
    </source>
</evidence>
<comment type="subcellular location">
    <subcellularLocation>
        <location evidence="1">Membrane</location>
        <topology evidence="1">Multi-pass membrane protein</topology>
    </subcellularLocation>
</comment>
<comment type="caution">
    <text evidence="7">The sequence shown here is derived from an EMBL/GenBank/DDBJ whole genome shotgun (WGS) entry which is preliminary data.</text>
</comment>
<feature type="transmembrane region" description="Helical" evidence="6">
    <location>
        <begin position="214"/>
        <end position="237"/>
    </location>
</feature>
<gene>
    <name evidence="7" type="ORF">OC842_004485</name>
</gene>
<organism evidence="7 8">
    <name type="scientific">Tilletia horrida</name>
    <dbReference type="NCBI Taxonomy" id="155126"/>
    <lineage>
        <taxon>Eukaryota</taxon>
        <taxon>Fungi</taxon>
        <taxon>Dikarya</taxon>
        <taxon>Basidiomycota</taxon>
        <taxon>Ustilaginomycotina</taxon>
        <taxon>Exobasidiomycetes</taxon>
        <taxon>Tilletiales</taxon>
        <taxon>Tilletiaceae</taxon>
        <taxon>Tilletia</taxon>
    </lineage>
</organism>
<reference evidence="7" key="1">
    <citation type="journal article" date="2023" name="PhytoFront">
        <title>Draft Genome Resources of Seven Strains of Tilletia horrida, Causal Agent of Kernel Smut of Rice.</title>
        <authorList>
            <person name="Khanal S."/>
            <person name="Antony Babu S."/>
            <person name="Zhou X.G."/>
        </authorList>
    </citation>
    <scope>NUCLEOTIDE SEQUENCE</scope>
    <source>
        <strain evidence="7">TX3</strain>
    </source>
</reference>
<feature type="transmembrane region" description="Helical" evidence="6">
    <location>
        <begin position="102"/>
        <end position="120"/>
    </location>
</feature>
<keyword evidence="8" id="KW-1185">Reference proteome</keyword>
<feature type="region of interest" description="Disordered" evidence="5">
    <location>
        <begin position="439"/>
        <end position="464"/>
    </location>
</feature>
<dbReference type="Gene3D" id="1.20.1250.20">
    <property type="entry name" value="MFS general substrate transporter like domains"/>
    <property type="match status" value="1"/>
</dbReference>
<evidence type="ECO:0000256" key="4">
    <source>
        <dbReference type="ARBA" id="ARBA00023136"/>
    </source>
</evidence>
<feature type="transmembrane region" description="Helical" evidence="6">
    <location>
        <begin position="353"/>
        <end position="376"/>
    </location>
</feature>
<dbReference type="EMBL" id="JAPDMQ010000267">
    <property type="protein sequence ID" value="KAK0528649.1"/>
    <property type="molecule type" value="Genomic_DNA"/>
</dbReference>